<name>A0AAU8V176_9FLAO</name>
<accession>A0AAU8V176</accession>
<dbReference type="Proteomes" id="UP000190848">
    <property type="component" value="Plasmid unnamed"/>
</dbReference>
<proteinExistence type="predicted"/>
<protein>
    <submittedName>
        <fullName evidence="1">Uncharacterized protein</fullName>
    </submittedName>
</protein>
<evidence type="ECO:0000313" key="2">
    <source>
        <dbReference type="Proteomes" id="UP000190848"/>
    </source>
</evidence>
<gene>
    <name evidence="1" type="ORF">BBD32_19330</name>
</gene>
<organism evidence="1 2">
    <name type="scientific">Elizabethkingia anophelis</name>
    <dbReference type="NCBI Taxonomy" id="1117645"/>
    <lineage>
        <taxon>Bacteria</taxon>
        <taxon>Pseudomonadati</taxon>
        <taxon>Bacteroidota</taxon>
        <taxon>Flavobacteriia</taxon>
        <taxon>Flavobacteriales</taxon>
        <taxon>Weeksellaceae</taxon>
        <taxon>Elizabethkingia</taxon>
    </lineage>
</organism>
<reference evidence="1 2" key="1">
    <citation type="submission" date="2016-07" db="EMBL/GenBank/DDBJ databases">
        <title>Revisiting the taxonomy of the Elizabethkingia Genus using Whole-Genome Sequencing, Optical Mapping, and MALDI-TOF, along with proposal of three novel Elizabethkingia species: Elizabethkingia bruuniana sp. nov., Elizabethkingia ursingii sp. nov., and Elizabethkingia occulta sp. nov.</title>
        <authorList>
            <person name="Nicholson A.C."/>
        </authorList>
    </citation>
    <scope>NUCLEOTIDE SEQUENCE [LARGE SCALE GENOMIC DNA]</scope>
    <source>
        <strain evidence="1 2">F3201</strain>
        <plasmid evidence="1 2">unnamed</plasmid>
    </source>
</reference>
<dbReference type="AlphaFoldDB" id="A0AAU8V176"/>
<dbReference type="EMBL" id="CP016375">
    <property type="protein sequence ID" value="AQX03698.1"/>
    <property type="molecule type" value="Genomic_DNA"/>
</dbReference>
<keyword evidence="1" id="KW-0614">Plasmid</keyword>
<evidence type="ECO:0000313" key="1">
    <source>
        <dbReference type="EMBL" id="AQX03698.1"/>
    </source>
</evidence>
<geneLocation type="plasmid" evidence="1 2">
    <name>unnamed</name>
</geneLocation>
<sequence>MKKLDGLKNGFSTLDNEKLKNVRGGLLSPEDGGGKVSIRSNITREDGAVETDVYDRAPDGTLINGRRSWVLMQEPSVTVEP</sequence>
<dbReference type="RefSeq" id="WP_078396982.1">
    <property type="nucleotide sequence ID" value="NZ_CP016375.1"/>
</dbReference>